<evidence type="ECO:0000256" key="1">
    <source>
        <dbReference type="SAM" id="Phobius"/>
    </source>
</evidence>
<reference evidence="2" key="1">
    <citation type="journal article" date="2017" name="Elife">
        <title>The kinetoplastid-infecting Bodo saltans virus (BsV), a window into the most abundant giant viruses in the sea.</title>
        <authorList>
            <person name="Deeg C.M."/>
            <person name="Chow C.-E.T."/>
            <person name="Suttle C.A."/>
        </authorList>
    </citation>
    <scope>NUCLEOTIDE SEQUENCE</scope>
    <source>
        <strain evidence="2">NG1</strain>
    </source>
</reference>
<gene>
    <name evidence="2" type="ORF">BMW23_0978</name>
</gene>
<feature type="transmembrane region" description="Helical" evidence="1">
    <location>
        <begin position="269"/>
        <end position="293"/>
    </location>
</feature>
<organism evidence="2">
    <name type="scientific">Bodo saltans virus</name>
    <dbReference type="NCBI Taxonomy" id="2024608"/>
    <lineage>
        <taxon>Viruses</taxon>
        <taxon>Varidnaviria</taxon>
        <taxon>Bamfordvirae</taxon>
        <taxon>Nucleocytoviricota</taxon>
        <taxon>Megaviricetes</taxon>
        <taxon>Imitervirales</taxon>
        <taxon>Mimiviridae</taxon>
        <taxon>Klosneuvirinae</taxon>
        <taxon>Theiavirus</taxon>
        <taxon>Theiavirus salishense</taxon>
    </lineage>
</organism>
<accession>A0A2H4UVS7</accession>
<keyword evidence="1" id="KW-1133">Transmembrane helix</keyword>
<evidence type="ECO:0000313" key="3">
    <source>
        <dbReference type="Proteomes" id="UP000240325"/>
    </source>
</evidence>
<dbReference type="EMBL" id="MF782455">
    <property type="protein sequence ID" value="ATZ81023.1"/>
    <property type="molecule type" value="Genomic_DNA"/>
</dbReference>
<sequence length="437" mass="51160">MTTINSIINNKSWSTIKNDLNNVPIISIKTNDIIRLLEAIPKDIVRSYYYDKKLINELLDILANNGFIFDNDMFNFLFTVESHSNETLKITNEKIIEQFNPTSMDYFYNNKYINYFPFDISKMNNKDKIVKEILFVLFSVYHGKRATAKLIECNSIVVTEKLLSSTKAMVSKLGGYSFNCSEYDEYVYNCPNIAYNTIWNDEDTNFINYCKTLTTNYDEQISDYLKNNKKIILSTKTFLLACKNECKKEILVNIFNNKLNFTDDEIEEAIYYLLLCDYISIIIQLIISAGYVIKQKHYSMICNSPYYKNVLNEINIDNMIIDNDIFDKIISLIQKSFKCGELIDKFMKSYKNNENVVAICCYEYAADDKKFTKFMKKYNVKLTEKCLMQIIKSNNTLKTGIIKFFETQGVKLNLEITIEYLRNYVNNTETKKLLTLA</sequence>
<proteinExistence type="predicted"/>
<protein>
    <submittedName>
        <fullName evidence="2">Uncharacterized protein</fullName>
    </submittedName>
</protein>
<name>A0A2H4UVS7_9VIRU</name>
<keyword evidence="3" id="KW-1185">Reference proteome</keyword>
<evidence type="ECO:0000313" key="2">
    <source>
        <dbReference type="EMBL" id="ATZ81023.1"/>
    </source>
</evidence>
<keyword evidence="1" id="KW-0812">Transmembrane</keyword>
<dbReference type="Proteomes" id="UP000240325">
    <property type="component" value="Segment"/>
</dbReference>
<keyword evidence="1" id="KW-0472">Membrane</keyword>